<keyword evidence="2 6" id="KW-0732">Signal</keyword>
<evidence type="ECO:0000313" key="8">
    <source>
        <dbReference type="EMBL" id="KVF20686.1"/>
    </source>
</evidence>
<gene>
    <name evidence="8" type="ORF">Ccrd_026844</name>
</gene>
<dbReference type="AlphaFoldDB" id="A0A103IUK7"/>
<dbReference type="SMART" id="SM00181">
    <property type="entry name" value="EGF"/>
    <property type="match status" value="1"/>
</dbReference>
<evidence type="ECO:0000256" key="2">
    <source>
        <dbReference type="ARBA" id="ARBA00022729"/>
    </source>
</evidence>
<dbReference type="PROSITE" id="PS00010">
    <property type="entry name" value="ASX_HYDROXYL"/>
    <property type="match status" value="1"/>
</dbReference>
<keyword evidence="4" id="KW-1015">Disulfide bond</keyword>
<dbReference type="PROSITE" id="PS01187">
    <property type="entry name" value="EGF_CA"/>
    <property type="match status" value="1"/>
</dbReference>
<evidence type="ECO:0000259" key="7">
    <source>
        <dbReference type="PROSITE" id="PS50026"/>
    </source>
</evidence>
<dbReference type="SUPFAM" id="SSF57196">
    <property type="entry name" value="EGF/Laminin"/>
    <property type="match status" value="1"/>
</dbReference>
<feature type="non-terminal residue" evidence="8">
    <location>
        <position position="1"/>
    </location>
</feature>
<organism evidence="8 9">
    <name type="scientific">Cynara cardunculus var. scolymus</name>
    <name type="common">Globe artichoke</name>
    <name type="synonym">Cynara scolymus</name>
    <dbReference type="NCBI Taxonomy" id="59895"/>
    <lineage>
        <taxon>Eukaryota</taxon>
        <taxon>Viridiplantae</taxon>
        <taxon>Streptophyta</taxon>
        <taxon>Embryophyta</taxon>
        <taxon>Tracheophyta</taxon>
        <taxon>Spermatophyta</taxon>
        <taxon>Magnoliopsida</taxon>
        <taxon>eudicotyledons</taxon>
        <taxon>Gunneridae</taxon>
        <taxon>Pentapetalae</taxon>
        <taxon>asterids</taxon>
        <taxon>campanulids</taxon>
        <taxon>Asterales</taxon>
        <taxon>Asteraceae</taxon>
        <taxon>Carduoideae</taxon>
        <taxon>Cardueae</taxon>
        <taxon>Carduinae</taxon>
        <taxon>Cynara</taxon>
    </lineage>
</organism>
<dbReference type="InterPro" id="IPR018097">
    <property type="entry name" value="EGF_Ca-bd_CS"/>
</dbReference>
<comment type="caution">
    <text evidence="5">Lacks conserved residue(s) required for the propagation of feature annotation.</text>
</comment>
<dbReference type="EMBL" id="LEKV01009716">
    <property type="protein sequence ID" value="KVF20686.1"/>
    <property type="molecule type" value="Genomic_DNA"/>
</dbReference>
<proteinExistence type="predicted"/>
<comment type="caution">
    <text evidence="8">The sequence shown here is derived from an EMBL/GenBank/DDBJ whole genome shotgun (WGS) entry which is preliminary data.</text>
</comment>
<dbReference type="Gramene" id="KVF20686">
    <property type="protein sequence ID" value="KVF20686"/>
    <property type="gene ID" value="Ccrd_026844"/>
</dbReference>
<dbReference type="SMART" id="SM00179">
    <property type="entry name" value="EGF_CA"/>
    <property type="match status" value="1"/>
</dbReference>
<keyword evidence="9" id="KW-1185">Reference proteome</keyword>
<keyword evidence="1 5" id="KW-0245">EGF-like domain</keyword>
<dbReference type="InterPro" id="IPR001881">
    <property type="entry name" value="EGF-like_Ca-bd_dom"/>
</dbReference>
<dbReference type="Proteomes" id="UP000243975">
    <property type="component" value="Unassembled WGS sequence"/>
</dbReference>
<evidence type="ECO:0000256" key="6">
    <source>
        <dbReference type="SAM" id="SignalP"/>
    </source>
</evidence>
<evidence type="ECO:0000256" key="3">
    <source>
        <dbReference type="ARBA" id="ARBA00022737"/>
    </source>
</evidence>
<dbReference type="InterPro" id="IPR049883">
    <property type="entry name" value="NOTCH1_EGF-like"/>
</dbReference>
<dbReference type="FunFam" id="2.10.25.10:FF:000038">
    <property type="entry name" value="Fibrillin 2"/>
    <property type="match status" value="1"/>
</dbReference>
<feature type="chain" id="PRO_5007115918" evidence="6">
    <location>
        <begin position="21"/>
        <end position="156"/>
    </location>
</feature>
<sequence>MKILVLVWVQLLMLSLFTTSDTNNTSETYTLINSTNLAKPGCRSKCGDVIVPYPFGIGIKSNCSIGHGFDVYYWPYTFSEVNRFTVIGCDDYAWLTSETNSRYVSTDINECHYPEMFPCHGTCINTLGNYTCECGRGYSGDAKIRDGCRRKPYHPL</sequence>
<dbReference type="InterPro" id="IPR000152">
    <property type="entry name" value="EGF-type_Asp/Asn_hydroxyl_site"/>
</dbReference>
<feature type="domain" description="EGF-like" evidence="7">
    <location>
        <begin position="107"/>
        <end position="149"/>
    </location>
</feature>
<evidence type="ECO:0000256" key="1">
    <source>
        <dbReference type="ARBA" id="ARBA00022536"/>
    </source>
</evidence>
<protein>
    <submittedName>
        <fullName evidence="8">EGF-like calcium-binding</fullName>
    </submittedName>
</protein>
<feature type="signal peptide" evidence="6">
    <location>
        <begin position="1"/>
        <end position="20"/>
    </location>
</feature>
<accession>A0A103IUK7</accession>
<dbReference type="Pfam" id="PF07645">
    <property type="entry name" value="EGF_CA"/>
    <property type="match status" value="1"/>
</dbReference>
<dbReference type="Gene3D" id="2.10.25.10">
    <property type="entry name" value="Laminin"/>
    <property type="match status" value="1"/>
</dbReference>
<dbReference type="PROSITE" id="PS50026">
    <property type="entry name" value="EGF_3"/>
    <property type="match status" value="1"/>
</dbReference>
<keyword evidence="3" id="KW-0677">Repeat</keyword>
<dbReference type="PANTHER" id="PTHR33491">
    <property type="entry name" value="OSJNBA0016N04.9 PROTEIN"/>
    <property type="match status" value="1"/>
</dbReference>
<evidence type="ECO:0000313" key="9">
    <source>
        <dbReference type="Proteomes" id="UP000243975"/>
    </source>
</evidence>
<reference evidence="8 9" key="1">
    <citation type="journal article" date="2016" name="Sci. Rep.">
        <title>The genome sequence of the outbreeding globe artichoke constructed de novo incorporating a phase-aware low-pass sequencing strategy of F1 progeny.</title>
        <authorList>
            <person name="Scaglione D."/>
            <person name="Reyes-Chin-Wo S."/>
            <person name="Acquadro A."/>
            <person name="Froenicke L."/>
            <person name="Portis E."/>
            <person name="Beitel C."/>
            <person name="Tirone M."/>
            <person name="Mauro R."/>
            <person name="Lo Monaco A."/>
            <person name="Mauromicale G."/>
            <person name="Faccioli P."/>
            <person name="Cattivelli L."/>
            <person name="Rieseberg L."/>
            <person name="Michelmore R."/>
            <person name="Lanteri S."/>
        </authorList>
    </citation>
    <scope>NUCLEOTIDE SEQUENCE [LARGE SCALE GENOMIC DNA]</scope>
    <source>
        <strain evidence="8">2C</strain>
    </source>
</reference>
<dbReference type="GO" id="GO:0005509">
    <property type="term" value="F:calcium ion binding"/>
    <property type="evidence" value="ECO:0007669"/>
    <property type="project" value="InterPro"/>
</dbReference>
<name>A0A103IUK7_CYNCS</name>
<evidence type="ECO:0000256" key="4">
    <source>
        <dbReference type="ARBA" id="ARBA00023157"/>
    </source>
</evidence>
<dbReference type="CDD" id="cd00054">
    <property type="entry name" value="EGF_CA"/>
    <property type="match status" value="1"/>
</dbReference>
<evidence type="ECO:0000256" key="5">
    <source>
        <dbReference type="PROSITE-ProRule" id="PRU00076"/>
    </source>
</evidence>
<dbReference type="InterPro" id="IPR000742">
    <property type="entry name" value="EGF"/>
</dbReference>